<name>A0ABV2K2R4_SPOPS</name>
<protein>
    <submittedName>
        <fullName evidence="1">Uncharacterized protein</fullName>
    </submittedName>
</protein>
<proteinExistence type="predicted"/>
<dbReference type="RefSeq" id="WP_354312002.1">
    <property type="nucleotide sequence ID" value="NZ_JBEPME010000001.1"/>
</dbReference>
<dbReference type="Proteomes" id="UP001549104">
    <property type="component" value="Unassembled WGS sequence"/>
</dbReference>
<organism evidence="1 2">
    <name type="scientific">Sporosarcina psychrophila</name>
    <name type="common">Bacillus psychrophilus</name>
    <dbReference type="NCBI Taxonomy" id="1476"/>
    <lineage>
        <taxon>Bacteria</taxon>
        <taxon>Bacillati</taxon>
        <taxon>Bacillota</taxon>
        <taxon>Bacilli</taxon>
        <taxon>Bacillales</taxon>
        <taxon>Caryophanaceae</taxon>
        <taxon>Sporosarcina</taxon>
    </lineage>
</organism>
<dbReference type="EMBL" id="JBEPME010000001">
    <property type="protein sequence ID" value="MET3655357.1"/>
    <property type="molecule type" value="Genomic_DNA"/>
</dbReference>
<evidence type="ECO:0000313" key="2">
    <source>
        <dbReference type="Proteomes" id="UP001549104"/>
    </source>
</evidence>
<keyword evidence="2" id="KW-1185">Reference proteome</keyword>
<evidence type="ECO:0000313" key="1">
    <source>
        <dbReference type="EMBL" id="MET3655357.1"/>
    </source>
</evidence>
<gene>
    <name evidence="1" type="ORF">ABIC55_000441</name>
</gene>
<sequence>MFGQSESKVSRTDAQWRLFAVNKGNVTLISDGVGYLTSKNANGDPEDGGCFRQWDPRKRIMKRKECGT</sequence>
<comment type="caution">
    <text evidence="1">The sequence shown here is derived from an EMBL/GenBank/DDBJ whole genome shotgun (WGS) entry which is preliminary data.</text>
</comment>
<accession>A0ABV2K2R4</accession>
<reference evidence="1 2" key="1">
    <citation type="submission" date="2024-06" db="EMBL/GenBank/DDBJ databases">
        <title>Sorghum-associated microbial communities from plants grown in Nebraska, USA.</title>
        <authorList>
            <person name="Schachtman D."/>
        </authorList>
    </citation>
    <scope>NUCLEOTIDE SEQUENCE [LARGE SCALE GENOMIC DNA]</scope>
    <source>
        <strain evidence="1 2">1288</strain>
    </source>
</reference>